<evidence type="ECO:0000313" key="2">
    <source>
        <dbReference type="EMBL" id="MBO1265557.1"/>
    </source>
</evidence>
<keyword evidence="1" id="KW-0812">Transmembrane</keyword>
<keyword evidence="3" id="KW-1185">Reference proteome</keyword>
<keyword evidence="1" id="KW-1133">Transmembrane helix</keyword>
<accession>A0A939KGI4</accession>
<proteinExistence type="predicted"/>
<organism evidence="2 3">
    <name type="scientific">Proteiniclasticum aestuarii</name>
    <dbReference type="NCBI Taxonomy" id="2817862"/>
    <lineage>
        <taxon>Bacteria</taxon>
        <taxon>Bacillati</taxon>
        <taxon>Bacillota</taxon>
        <taxon>Clostridia</taxon>
        <taxon>Eubacteriales</taxon>
        <taxon>Clostridiaceae</taxon>
        <taxon>Proteiniclasticum</taxon>
    </lineage>
</organism>
<name>A0A939KGI4_9CLOT</name>
<feature type="transmembrane region" description="Helical" evidence="1">
    <location>
        <begin position="6"/>
        <end position="23"/>
    </location>
</feature>
<dbReference type="Pfam" id="PF12966">
    <property type="entry name" value="AtpR"/>
    <property type="match status" value="1"/>
</dbReference>
<evidence type="ECO:0000313" key="3">
    <source>
        <dbReference type="Proteomes" id="UP000664218"/>
    </source>
</evidence>
<sequence length="92" mass="9970">MILSFIVGSLLGAVFFGGLYLTVRKLNSVKYPALLMMLSLILRLVILAGGIYLIMDGEIRNLLSAMAGVLLVRFVMIQKLGKSLPAESKEGV</sequence>
<keyword evidence="1" id="KW-0472">Membrane</keyword>
<protein>
    <submittedName>
        <fullName evidence="2">ATP synthase subunit I</fullName>
    </submittedName>
</protein>
<dbReference type="NCBIfam" id="TIGR03165">
    <property type="entry name" value="F1F0_chp_2"/>
    <property type="match status" value="1"/>
</dbReference>
<feature type="transmembrane region" description="Helical" evidence="1">
    <location>
        <begin position="35"/>
        <end position="55"/>
    </location>
</feature>
<dbReference type="Proteomes" id="UP000664218">
    <property type="component" value="Unassembled WGS sequence"/>
</dbReference>
<gene>
    <name evidence="2" type="ORF">J3A84_10980</name>
</gene>
<dbReference type="RefSeq" id="WP_207600081.1">
    <property type="nucleotide sequence ID" value="NZ_JAFNJU010000008.1"/>
</dbReference>
<evidence type="ECO:0000256" key="1">
    <source>
        <dbReference type="SAM" id="Phobius"/>
    </source>
</evidence>
<dbReference type="EMBL" id="JAFNJU010000008">
    <property type="protein sequence ID" value="MBO1265557.1"/>
    <property type="molecule type" value="Genomic_DNA"/>
</dbReference>
<dbReference type="AlphaFoldDB" id="A0A939KGI4"/>
<comment type="caution">
    <text evidence="2">The sequence shown here is derived from an EMBL/GenBank/DDBJ whole genome shotgun (WGS) entry which is preliminary data.</text>
</comment>
<reference evidence="2" key="1">
    <citation type="submission" date="2021-03" db="EMBL/GenBank/DDBJ databases">
        <title>Proteiniclasticum marinus sp. nov., isolated from tidal flat sediment.</title>
        <authorList>
            <person name="Namirimu T."/>
            <person name="Yang J.-A."/>
            <person name="Yang S.-H."/>
            <person name="Kim Y.-J."/>
            <person name="Kwon K.K."/>
        </authorList>
    </citation>
    <scope>NUCLEOTIDE SEQUENCE</scope>
    <source>
        <strain evidence="2">SCR006</strain>
    </source>
</reference>
<dbReference type="InterPro" id="IPR017581">
    <property type="entry name" value="AtpR-like"/>
</dbReference>